<evidence type="ECO:0000313" key="2">
    <source>
        <dbReference type="Proteomes" id="UP000239874"/>
    </source>
</evidence>
<dbReference type="Proteomes" id="UP000239874">
    <property type="component" value="Unassembled WGS sequence"/>
</dbReference>
<reference evidence="1 2" key="1">
    <citation type="submission" date="2018-02" db="EMBL/GenBank/DDBJ databases">
        <title>8 Nocardia nova and 1 Nocardia cyriacigeorgica strain used for evolution to TMP-SMX.</title>
        <authorList>
            <person name="Mehta H."/>
            <person name="Weng J."/>
            <person name="Shamoo Y."/>
        </authorList>
    </citation>
    <scope>NUCLEOTIDE SEQUENCE [LARGE SCALE GENOMIC DNA]</scope>
    <source>
        <strain evidence="1 2">MDA3139</strain>
    </source>
</reference>
<evidence type="ECO:0000313" key="1">
    <source>
        <dbReference type="EMBL" id="PPJ36437.1"/>
    </source>
</evidence>
<dbReference type="EMBL" id="PSZC01000014">
    <property type="protein sequence ID" value="PPJ36437.1"/>
    <property type="molecule type" value="Genomic_DNA"/>
</dbReference>
<accession>A0A2S6AMG6</accession>
<organism evidence="1 2">
    <name type="scientific">Nocardia nova</name>
    <dbReference type="NCBI Taxonomy" id="37330"/>
    <lineage>
        <taxon>Bacteria</taxon>
        <taxon>Bacillati</taxon>
        <taxon>Actinomycetota</taxon>
        <taxon>Actinomycetes</taxon>
        <taxon>Mycobacteriales</taxon>
        <taxon>Nocardiaceae</taxon>
        <taxon>Nocardia</taxon>
    </lineage>
</organism>
<comment type="caution">
    <text evidence="1">The sequence shown here is derived from an EMBL/GenBank/DDBJ whole genome shotgun (WGS) entry which is preliminary data.</text>
</comment>
<gene>
    <name evidence="1" type="ORF">C5E45_20550</name>
</gene>
<dbReference type="AlphaFoldDB" id="A0A2S6AMG6"/>
<proteinExistence type="predicted"/>
<protein>
    <submittedName>
        <fullName evidence="1">Uncharacterized protein</fullName>
    </submittedName>
</protein>
<sequence>MTRLDGKASAEHVERREFPSRPAVVDWFSHYLHGFTDDPDPNPHALVNLYDTATFGVRITQLSAIKNPDGTYRIVDRSRGDQIHRGFLASGIDLHEAGSGYLAAQLRTSGLSDDFGTADIPAAYRATVMLGIRFVAGSHPLATRMWLRRHDSRAFGHHLCLEHSDNGGFWRSSDGELDDVGHRLEGAASLFRPQPLHCNGSRLLAGATNE</sequence>
<name>A0A2S6AMG6_9NOCA</name>